<feature type="transmembrane region" description="Helical" evidence="5">
    <location>
        <begin position="176"/>
        <end position="197"/>
    </location>
</feature>
<sequence length="627" mass="70944">MAIKMAVIANLATLLAFVSAYCFIVKLHKHYTDKNVARWQSVLVTAIALFGVFSNLIPGGTVQGIEVSGPSKFQLEFGPYTKYFFLGFTTLVFLTFFNLLSLRNNHNRIRQTRINYMILGITIFMCSTAIIQVGMTFFFDNFSLTWLPPTLSLSEMLLMGYALLTSRFVSPRYICFVFASAAITALIYAVFISLVVPISKVDLFDVLLLVLLIGMTWHKLFKVIQKGVSLFCYGESINPVERIALLEEEFQISPAQAMEKLASYIGVPKGKLRLLDDYREVNQYRSYFESYRTPLVIDEIEEALLQSSDMALSAVHNTMSKTQSALVLPLYERKNKLSHILVSSSKPTGRHFSYEELAAIERVLRKIQVHVNYKKEVRQSQALASSIAHEMRNPFSQLLLEFEMLEQAIDGRQPSEQLVSHVKKGAHAIAQSHQLIDIIMRELEDASLDQEPVIPSLISSVICAAVDQYGFDNETTRQRIHLELDQDFVAEINATLLSFVLFNLLRNATYYFDSYPKSQITIRIENGQYENSVLFRDTGPGIPESLQTRIFDDFFSYNKNGSSGLGLGYCQRVMNAFGGSIHCQSRIEQYSEFKLTFPTTNISLSQIKAPKPHQVNKARQHTAPAVS</sequence>
<dbReference type="PRINTS" id="PR00344">
    <property type="entry name" value="BCTRLSENSOR"/>
</dbReference>
<feature type="transmembrane region" description="Helical" evidence="5">
    <location>
        <begin position="6"/>
        <end position="24"/>
    </location>
</feature>
<keyword evidence="7" id="KW-0547">Nucleotide-binding</keyword>
<evidence type="ECO:0000256" key="2">
    <source>
        <dbReference type="ARBA" id="ARBA00012438"/>
    </source>
</evidence>
<proteinExistence type="predicted"/>
<dbReference type="InterPro" id="IPR036890">
    <property type="entry name" value="HATPase_C_sf"/>
</dbReference>
<keyword evidence="5" id="KW-0812">Transmembrane</keyword>
<organism evidence="7 8">
    <name type="scientific">Vibrio bivalvicida</name>
    <dbReference type="NCBI Taxonomy" id="1276888"/>
    <lineage>
        <taxon>Bacteria</taxon>
        <taxon>Pseudomonadati</taxon>
        <taxon>Pseudomonadota</taxon>
        <taxon>Gammaproteobacteria</taxon>
        <taxon>Vibrionales</taxon>
        <taxon>Vibrionaceae</taxon>
        <taxon>Vibrio</taxon>
        <taxon>Vibrio oreintalis group</taxon>
    </lineage>
</organism>
<reference evidence="7 8" key="1">
    <citation type="submission" date="2024-06" db="EMBL/GenBank/DDBJ databases">
        <authorList>
            <person name="Steensen K."/>
            <person name="Seneca J."/>
            <person name="Bartlau N."/>
            <person name="Yu A.X."/>
            <person name="Polz M.F."/>
        </authorList>
    </citation>
    <scope>NUCLEOTIDE SEQUENCE [LARGE SCALE GENOMIC DNA]</scope>
    <source>
        <strain evidence="7 8">1F146</strain>
    </source>
</reference>
<evidence type="ECO:0000256" key="4">
    <source>
        <dbReference type="SAM" id="MobiDB-lite"/>
    </source>
</evidence>
<feature type="transmembrane region" description="Helical" evidence="5">
    <location>
        <begin position="36"/>
        <end position="57"/>
    </location>
</feature>
<feature type="transmembrane region" description="Helical" evidence="5">
    <location>
        <begin position="83"/>
        <end position="102"/>
    </location>
</feature>
<keyword evidence="5" id="KW-0472">Membrane</keyword>
<evidence type="ECO:0000256" key="3">
    <source>
        <dbReference type="ARBA" id="ARBA00022553"/>
    </source>
</evidence>
<dbReference type="PROSITE" id="PS50109">
    <property type="entry name" value="HIS_KIN"/>
    <property type="match status" value="1"/>
</dbReference>
<dbReference type="InterPro" id="IPR005467">
    <property type="entry name" value="His_kinase_dom"/>
</dbReference>
<dbReference type="InterPro" id="IPR003594">
    <property type="entry name" value="HATPase_dom"/>
</dbReference>
<keyword evidence="3" id="KW-0597">Phosphoprotein</keyword>
<dbReference type="InterPro" id="IPR003661">
    <property type="entry name" value="HisK_dim/P_dom"/>
</dbReference>
<keyword evidence="7" id="KW-0067">ATP-binding</keyword>
<dbReference type="CDD" id="cd00082">
    <property type="entry name" value="HisKA"/>
    <property type="match status" value="1"/>
</dbReference>
<evidence type="ECO:0000256" key="1">
    <source>
        <dbReference type="ARBA" id="ARBA00000085"/>
    </source>
</evidence>
<evidence type="ECO:0000313" key="7">
    <source>
        <dbReference type="EMBL" id="MEZ8209724.1"/>
    </source>
</evidence>
<evidence type="ECO:0000313" key="8">
    <source>
        <dbReference type="Proteomes" id="UP001569151"/>
    </source>
</evidence>
<dbReference type="SUPFAM" id="SSF55874">
    <property type="entry name" value="ATPase domain of HSP90 chaperone/DNA topoisomerase II/histidine kinase"/>
    <property type="match status" value="1"/>
</dbReference>
<name>A0ABV4MJH5_9VIBR</name>
<comment type="caution">
    <text evidence="7">The sequence shown here is derived from an EMBL/GenBank/DDBJ whole genome shotgun (WGS) entry which is preliminary data.</text>
</comment>
<evidence type="ECO:0000259" key="6">
    <source>
        <dbReference type="PROSITE" id="PS50109"/>
    </source>
</evidence>
<keyword evidence="8" id="KW-1185">Reference proteome</keyword>
<dbReference type="InterPro" id="IPR004358">
    <property type="entry name" value="Sig_transdc_His_kin-like_C"/>
</dbReference>
<feature type="domain" description="Histidine kinase" evidence="6">
    <location>
        <begin position="386"/>
        <end position="601"/>
    </location>
</feature>
<feature type="transmembrane region" description="Helical" evidence="5">
    <location>
        <begin position="145"/>
        <end position="164"/>
    </location>
</feature>
<feature type="region of interest" description="Disordered" evidence="4">
    <location>
        <begin position="608"/>
        <end position="627"/>
    </location>
</feature>
<protein>
    <recommendedName>
        <fullName evidence="2">histidine kinase</fullName>
        <ecNumber evidence="2">2.7.13.3</ecNumber>
    </recommendedName>
</protein>
<dbReference type="EC" id="2.7.13.3" evidence="2"/>
<keyword evidence="5" id="KW-1133">Transmembrane helix</keyword>
<accession>A0ABV4MJH5</accession>
<feature type="compositionally biased region" description="Basic residues" evidence="4">
    <location>
        <begin position="610"/>
        <end position="620"/>
    </location>
</feature>
<dbReference type="PANTHER" id="PTHR43547">
    <property type="entry name" value="TWO-COMPONENT HISTIDINE KINASE"/>
    <property type="match status" value="1"/>
</dbReference>
<evidence type="ECO:0000256" key="5">
    <source>
        <dbReference type="SAM" id="Phobius"/>
    </source>
</evidence>
<comment type="catalytic activity">
    <reaction evidence="1">
        <text>ATP + protein L-histidine = ADP + protein N-phospho-L-histidine.</text>
        <dbReference type="EC" id="2.7.13.3"/>
    </reaction>
</comment>
<feature type="transmembrane region" description="Helical" evidence="5">
    <location>
        <begin position="114"/>
        <end position="139"/>
    </location>
</feature>
<dbReference type="RefSeq" id="WP_371719905.1">
    <property type="nucleotide sequence ID" value="NZ_JBGOOF010000034.1"/>
</dbReference>
<dbReference type="EMBL" id="JBGOOS010000017">
    <property type="protein sequence ID" value="MEZ8209724.1"/>
    <property type="molecule type" value="Genomic_DNA"/>
</dbReference>
<dbReference type="Pfam" id="PF02518">
    <property type="entry name" value="HATPase_c"/>
    <property type="match status" value="1"/>
</dbReference>
<gene>
    <name evidence="7" type="ORF">ACED39_13125</name>
</gene>
<dbReference type="PANTHER" id="PTHR43547:SF2">
    <property type="entry name" value="HYBRID SIGNAL TRANSDUCTION HISTIDINE KINASE C"/>
    <property type="match status" value="1"/>
</dbReference>
<dbReference type="GO" id="GO:0005524">
    <property type="term" value="F:ATP binding"/>
    <property type="evidence" value="ECO:0007669"/>
    <property type="project" value="UniProtKB-KW"/>
</dbReference>
<dbReference type="Proteomes" id="UP001569151">
    <property type="component" value="Unassembled WGS sequence"/>
</dbReference>
<dbReference type="SMART" id="SM00387">
    <property type="entry name" value="HATPase_c"/>
    <property type="match status" value="1"/>
</dbReference>
<dbReference type="Gene3D" id="3.30.565.10">
    <property type="entry name" value="Histidine kinase-like ATPase, C-terminal domain"/>
    <property type="match status" value="1"/>
</dbReference>